<dbReference type="OrthoDB" id="9771806at2"/>
<dbReference type="GO" id="GO:0010181">
    <property type="term" value="F:FMN binding"/>
    <property type="evidence" value="ECO:0007669"/>
    <property type="project" value="TreeGrafter"/>
</dbReference>
<keyword evidence="9 12" id="KW-0521">NADP</keyword>
<comment type="catalytic activity">
    <reaction evidence="12">
        <text>5-O-(1-carboxyvinyl)-3-phosphoshikimate = chorismate + phosphate</text>
        <dbReference type="Rhea" id="RHEA:21020"/>
        <dbReference type="ChEBI" id="CHEBI:29748"/>
        <dbReference type="ChEBI" id="CHEBI:43474"/>
        <dbReference type="ChEBI" id="CHEBI:57701"/>
        <dbReference type="EC" id="4.2.3.5"/>
    </reaction>
</comment>
<dbReference type="CDD" id="cd07304">
    <property type="entry name" value="Chorismate_synthase"/>
    <property type="match status" value="1"/>
</dbReference>
<evidence type="ECO:0000256" key="7">
    <source>
        <dbReference type="ARBA" id="ARBA00022643"/>
    </source>
</evidence>
<name>A0A0R2H451_WEIVI</name>
<keyword evidence="11 12" id="KW-0456">Lyase</keyword>
<dbReference type="GO" id="GO:0009423">
    <property type="term" value="P:chorismate biosynthetic process"/>
    <property type="evidence" value="ECO:0007669"/>
    <property type="project" value="UniProtKB-UniRule"/>
</dbReference>
<dbReference type="GO" id="GO:0009073">
    <property type="term" value="P:aromatic amino acid family biosynthetic process"/>
    <property type="evidence" value="ECO:0007669"/>
    <property type="project" value="UniProtKB-KW"/>
</dbReference>
<dbReference type="InterPro" id="IPR020541">
    <property type="entry name" value="Chorismate_synthase_CS"/>
</dbReference>
<comment type="pathway">
    <text evidence="1 12">Metabolic intermediate biosynthesis; chorismate biosynthesis; chorismate from D-erythrose 4-phosphate and phosphoenolpyruvate: step 7/7.</text>
</comment>
<dbReference type="PANTHER" id="PTHR21085:SF0">
    <property type="entry name" value="CHORISMATE SYNTHASE"/>
    <property type="match status" value="1"/>
</dbReference>
<evidence type="ECO:0000313" key="13">
    <source>
        <dbReference type="EMBL" id="KRN47166.1"/>
    </source>
</evidence>
<comment type="similarity">
    <text evidence="2 12">Belongs to the chorismate synthase family.</text>
</comment>
<dbReference type="HAMAP" id="MF_00300">
    <property type="entry name" value="Chorismate_synth"/>
    <property type="match status" value="1"/>
</dbReference>
<accession>A0A0R2H451</accession>
<evidence type="ECO:0000256" key="9">
    <source>
        <dbReference type="ARBA" id="ARBA00022857"/>
    </source>
</evidence>
<dbReference type="InterPro" id="IPR035904">
    <property type="entry name" value="Chorismate_synth_AroC_sf"/>
</dbReference>
<organism evidence="13 14">
    <name type="scientific">Weissella viridescens</name>
    <name type="common">Lactobacillus viridescens</name>
    <dbReference type="NCBI Taxonomy" id="1629"/>
    <lineage>
        <taxon>Bacteria</taxon>
        <taxon>Bacillati</taxon>
        <taxon>Bacillota</taxon>
        <taxon>Bacilli</taxon>
        <taxon>Lactobacillales</taxon>
        <taxon>Lactobacillaceae</taxon>
        <taxon>Weissella</taxon>
    </lineage>
</organism>
<dbReference type="Proteomes" id="UP000051992">
    <property type="component" value="Unassembled WGS sequence"/>
</dbReference>
<sequence>MRYMTAGESHGPEEMAIIEGIPAGLTLTADMINQQLQRRQKGYGRGARQQIEHDTVAILGGVRHQQTLGSPITLNVHNRDHNNWADIMDPNIAETPENSTRKVLRPRPGHADLVGGMKYGHANDLRNVLERSSARETVMRVAVGAVAKTLLAEVGIDVHGFVVNIGPVRTPLEQLTDFADLTALRAQSEQFETRTLDAETDQAMRELIDQTKRDRNTVGGTVEVIATGVPAGLGSYVAANTKLDSRIAQAIVSINAFKGVEFGGGFANAEAFGSEVMDEIGWQADRGFFRTSNHLGGFEGGMTTGEPIVVKGVVKPIPTLYRPMESVNIATHETDRASIERSDTTAVPTAAVIAEAMVAITLAQAMLDKFDADQLVRFKAQVDQYRTELKEF</sequence>
<dbReference type="PATRIC" id="fig|1629.5.peg.442"/>
<dbReference type="GO" id="GO:0005829">
    <property type="term" value="C:cytosol"/>
    <property type="evidence" value="ECO:0007669"/>
    <property type="project" value="TreeGrafter"/>
</dbReference>
<evidence type="ECO:0000256" key="8">
    <source>
        <dbReference type="ARBA" id="ARBA00022827"/>
    </source>
</evidence>
<dbReference type="UniPathway" id="UPA00053">
    <property type="reaction ID" value="UER00090"/>
</dbReference>
<dbReference type="NCBIfam" id="NF003793">
    <property type="entry name" value="PRK05382.1"/>
    <property type="match status" value="1"/>
</dbReference>
<dbReference type="Pfam" id="PF01264">
    <property type="entry name" value="Chorismate_synt"/>
    <property type="match status" value="1"/>
</dbReference>
<dbReference type="PANTHER" id="PTHR21085">
    <property type="entry name" value="CHORISMATE SYNTHASE"/>
    <property type="match status" value="1"/>
</dbReference>
<dbReference type="GeneID" id="86899569"/>
<evidence type="ECO:0000256" key="1">
    <source>
        <dbReference type="ARBA" id="ARBA00005044"/>
    </source>
</evidence>
<dbReference type="Gene3D" id="3.60.150.10">
    <property type="entry name" value="Chorismate synthase AroC"/>
    <property type="match status" value="1"/>
</dbReference>
<keyword evidence="14" id="KW-1185">Reference proteome</keyword>
<comment type="cofactor">
    <cofactor evidence="12">
        <name>FMNH2</name>
        <dbReference type="ChEBI" id="CHEBI:57618"/>
    </cofactor>
    <text evidence="12">Reduced FMN (FMNH(2)).</text>
</comment>
<dbReference type="PROSITE" id="PS00788">
    <property type="entry name" value="CHORISMATE_SYNTHASE_2"/>
    <property type="match status" value="1"/>
</dbReference>
<dbReference type="NCBIfam" id="TIGR00033">
    <property type="entry name" value="aroC"/>
    <property type="match status" value="1"/>
</dbReference>
<dbReference type="RefSeq" id="WP_057744380.1">
    <property type="nucleotide sequence ID" value="NZ_CP061835.1"/>
</dbReference>
<evidence type="ECO:0000256" key="4">
    <source>
        <dbReference type="ARBA" id="ARBA00013036"/>
    </source>
</evidence>
<dbReference type="PIRSF" id="PIRSF001456">
    <property type="entry name" value="Chorismate_synth"/>
    <property type="match status" value="1"/>
</dbReference>
<dbReference type="EMBL" id="JQBM01000001">
    <property type="protein sequence ID" value="KRN47166.1"/>
    <property type="molecule type" value="Genomic_DNA"/>
</dbReference>
<feature type="binding site" evidence="12">
    <location>
        <position position="45"/>
    </location>
    <ligand>
        <name>NADP(+)</name>
        <dbReference type="ChEBI" id="CHEBI:58349"/>
    </ligand>
</feature>
<feature type="binding site" evidence="12">
    <location>
        <position position="300"/>
    </location>
    <ligand>
        <name>FMN</name>
        <dbReference type="ChEBI" id="CHEBI:58210"/>
    </ligand>
</feature>
<keyword evidence="5 12" id="KW-0028">Amino-acid biosynthesis</keyword>
<keyword evidence="10 12" id="KW-0057">Aromatic amino acid biosynthesis</keyword>
<proteinExistence type="inferred from homology"/>
<evidence type="ECO:0000256" key="12">
    <source>
        <dbReference type="HAMAP-Rule" id="MF_00300"/>
    </source>
</evidence>
<dbReference type="GO" id="GO:0008652">
    <property type="term" value="P:amino acid biosynthetic process"/>
    <property type="evidence" value="ECO:0007669"/>
    <property type="project" value="UniProtKB-KW"/>
</dbReference>
<dbReference type="AlphaFoldDB" id="A0A0R2H451"/>
<evidence type="ECO:0000256" key="6">
    <source>
        <dbReference type="ARBA" id="ARBA00022630"/>
    </source>
</evidence>
<comment type="subunit">
    <text evidence="3 12">Homotetramer.</text>
</comment>
<dbReference type="InterPro" id="IPR000453">
    <property type="entry name" value="Chorismate_synth"/>
</dbReference>
<protein>
    <recommendedName>
        <fullName evidence="4 12">Chorismate synthase</fullName>
        <shortName evidence="12">CS</shortName>
        <ecNumber evidence="4 12">4.2.3.5</ecNumber>
    </recommendedName>
    <alternativeName>
        <fullName evidence="12">5-enolpyruvylshikimate-3-phosphate phospholyase</fullName>
    </alternativeName>
</protein>
<dbReference type="SUPFAM" id="SSF103263">
    <property type="entry name" value="Chorismate synthase, AroC"/>
    <property type="match status" value="1"/>
</dbReference>
<comment type="function">
    <text evidence="12">Catalyzes the anti-1,4-elimination of the C-3 phosphate and the C-6 proR hydrogen from 5-enolpyruvylshikimate-3-phosphate (EPSP) to yield chorismate, which is the branch point compound that serves as the starting substrate for the three terminal pathways of aromatic amino acid biosynthesis. This reaction introduces a second double bond into the aromatic ring system.</text>
</comment>
<evidence type="ECO:0000256" key="10">
    <source>
        <dbReference type="ARBA" id="ARBA00023141"/>
    </source>
</evidence>
<evidence type="ECO:0000313" key="14">
    <source>
        <dbReference type="Proteomes" id="UP000051992"/>
    </source>
</evidence>
<dbReference type="EC" id="4.2.3.5" evidence="4 12"/>
<keyword evidence="7 12" id="KW-0288">FMN</keyword>
<gene>
    <name evidence="12" type="primary">aroC</name>
    <name evidence="13" type="ORF">IV50_GL000438</name>
</gene>
<feature type="binding site" evidence="12">
    <location>
        <begin position="315"/>
        <end position="319"/>
    </location>
    <ligand>
        <name>FMN</name>
        <dbReference type="ChEBI" id="CHEBI:58210"/>
    </ligand>
</feature>
<dbReference type="FunFam" id="3.60.150.10:FF:000002">
    <property type="entry name" value="Chorismate synthase"/>
    <property type="match status" value="1"/>
</dbReference>
<feature type="binding site" evidence="12">
    <location>
        <begin position="255"/>
        <end position="256"/>
    </location>
    <ligand>
        <name>FMN</name>
        <dbReference type="ChEBI" id="CHEBI:58210"/>
    </ligand>
</feature>
<evidence type="ECO:0000256" key="2">
    <source>
        <dbReference type="ARBA" id="ARBA00008014"/>
    </source>
</evidence>
<dbReference type="GO" id="GO:0004107">
    <property type="term" value="F:chorismate synthase activity"/>
    <property type="evidence" value="ECO:0007669"/>
    <property type="project" value="UniProtKB-UniRule"/>
</dbReference>
<keyword evidence="6 12" id="KW-0285">Flavoprotein</keyword>
<evidence type="ECO:0000256" key="5">
    <source>
        <dbReference type="ARBA" id="ARBA00022605"/>
    </source>
</evidence>
<feature type="binding site" evidence="12">
    <location>
        <position position="341"/>
    </location>
    <ligand>
        <name>FMN</name>
        <dbReference type="ChEBI" id="CHEBI:58210"/>
    </ligand>
</feature>
<evidence type="ECO:0000256" key="3">
    <source>
        <dbReference type="ARBA" id="ARBA00011881"/>
    </source>
</evidence>
<keyword evidence="8 12" id="KW-0274">FAD</keyword>
<feature type="binding site" evidence="12">
    <location>
        <begin position="131"/>
        <end position="133"/>
    </location>
    <ligand>
        <name>FMN</name>
        <dbReference type="ChEBI" id="CHEBI:58210"/>
    </ligand>
</feature>
<evidence type="ECO:0000256" key="11">
    <source>
        <dbReference type="ARBA" id="ARBA00023239"/>
    </source>
</evidence>
<reference evidence="13 14" key="1">
    <citation type="journal article" date="2015" name="Genome Announc.">
        <title>Expanding the biotechnology potential of lactobacilli through comparative genomics of 213 strains and associated genera.</title>
        <authorList>
            <person name="Sun Z."/>
            <person name="Harris H.M."/>
            <person name="McCann A."/>
            <person name="Guo C."/>
            <person name="Argimon S."/>
            <person name="Zhang W."/>
            <person name="Yang X."/>
            <person name="Jeffery I.B."/>
            <person name="Cooney J.C."/>
            <person name="Kagawa T.F."/>
            <person name="Liu W."/>
            <person name="Song Y."/>
            <person name="Salvetti E."/>
            <person name="Wrobel A."/>
            <person name="Rasinkangas P."/>
            <person name="Parkhill J."/>
            <person name="Rea M.C."/>
            <person name="O'Sullivan O."/>
            <person name="Ritari J."/>
            <person name="Douillard F.P."/>
            <person name="Paul Ross R."/>
            <person name="Yang R."/>
            <person name="Briner A.E."/>
            <person name="Felis G.E."/>
            <person name="de Vos W.M."/>
            <person name="Barrangou R."/>
            <person name="Klaenhammer T.R."/>
            <person name="Caufield P.W."/>
            <person name="Cui Y."/>
            <person name="Zhang H."/>
            <person name="O'Toole P.W."/>
        </authorList>
    </citation>
    <scope>NUCLEOTIDE SEQUENCE [LARGE SCALE GENOMIC DNA]</scope>
    <source>
        <strain evidence="13 14">DSM 20410</strain>
    </source>
</reference>
<comment type="caution">
    <text evidence="13">The sequence shown here is derived from an EMBL/GenBank/DDBJ whole genome shotgun (WGS) entry which is preliminary data.</text>
</comment>
<feature type="binding site" evidence="12">
    <location>
        <position position="39"/>
    </location>
    <ligand>
        <name>NADP(+)</name>
        <dbReference type="ChEBI" id="CHEBI:58349"/>
    </ligand>
</feature>